<feature type="compositionally biased region" description="Polar residues" evidence="5">
    <location>
        <begin position="598"/>
        <end position="610"/>
    </location>
</feature>
<evidence type="ECO:0000313" key="8">
    <source>
        <dbReference type="Proteomes" id="UP001162090"/>
    </source>
</evidence>
<keyword evidence="3" id="KW-0539">Nucleus</keyword>
<feature type="compositionally biased region" description="Low complexity" evidence="5">
    <location>
        <begin position="584"/>
        <end position="594"/>
    </location>
</feature>
<feature type="region of interest" description="Disordered" evidence="5">
    <location>
        <begin position="491"/>
        <end position="538"/>
    </location>
</feature>
<feature type="compositionally biased region" description="Polar residues" evidence="5">
    <location>
        <begin position="441"/>
        <end position="453"/>
    </location>
</feature>
<feature type="compositionally biased region" description="Basic and acidic residues" evidence="5">
    <location>
        <begin position="998"/>
        <end position="1021"/>
    </location>
</feature>
<evidence type="ECO:0000259" key="6">
    <source>
        <dbReference type="Pfam" id="PF16755"/>
    </source>
</evidence>
<feature type="compositionally biased region" description="Polar residues" evidence="5">
    <location>
        <begin position="961"/>
        <end position="997"/>
    </location>
</feature>
<reference evidence="7" key="1">
    <citation type="submission" date="2022-10" db="EMBL/GenBank/DDBJ databases">
        <authorList>
            <person name="Byrne P K."/>
        </authorList>
    </citation>
    <scope>NUCLEOTIDE SEQUENCE</scope>
    <source>
        <strain evidence="7">CBS7001</strain>
    </source>
</reference>
<evidence type="ECO:0000256" key="2">
    <source>
        <dbReference type="ARBA" id="ARBA00022448"/>
    </source>
</evidence>
<dbReference type="Proteomes" id="UP001162090">
    <property type="component" value="Chromosome 9"/>
</dbReference>
<feature type="compositionally biased region" description="Basic and acidic residues" evidence="5">
    <location>
        <begin position="1095"/>
        <end position="1118"/>
    </location>
</feature>
<feature type="compositionally biased region" description="Polar residues" evidence="5">
    <location>
        <begin position="891"/>
        <end position="900"/>
    </location>
</feature>
<evidence type="ECO:0000256" key="5">
    <source>
        <dbReference type="SAM" id="MobiDB-lite"/>
    </source>
</evidence>
<sequence length="1488" mass="162484">MSSLQDEVSTETSEDFGFKFLGQKQILPSFNEKPPFASLQNLAISNGRSLFIAASGNKVVIGELQMLRDHITSGSESDPTPLVFKWENEVVDVIFVCFHGDQALIATGDTLYSVGLEKLGELQTVFSFETPICQLKDFNNTLIYLSSNNNLSTLDMKTKSTNQLAQNVASFDVANSQLLVLLKDRSFQSFSLQNDTPEKTFEFSIPSELDEFSVDEYAPLNVTILSQQIYLVVFGNPVSETDEEASYDQKMFIIKYTDDKASFQETFDIIPPFGQILRFPYVYNVTLPDLIKPAENINILASSCSSEVSIWDSNEVIEPSQDAERAVLPISEETDMDTNPIGVAVDIITSGTISEPCSGVDTIERLPLVYILNNEGNVQIVGLFHVAAIKNGNYNVKLESKESEMPTSGSSLPFAAPSTLEKKDMVEQEQEKEENKEQGKSSPSDNPFISSNTSGFSFLKKEQSSTSNGLQSQNASAFSASSFGSPAFSFSSLSTPSVNSGTASNEQSTTGTAFGKPAFGKPTFGASTKEPSIPTSAFGKPSFGTAAFGSGVAATEPSASAPAFGKPAFGKPAFGAAVSESSASESAFGKSSFGTPAFGTTTNDPPTSGSAFGRLAFGSSPFATTTEKPFDSDSTTAKPAASALFPFSSKGNTESSSALFGVDTNTPNQANTNAFSFGNSTPGSSSFSKALDSVDTDSKALNFGNPTFGNPTFGSSSVSNALSNDTHINFGTQSSPFSSQLGNNSPFSSLAKDNTEVETIEKGSASEDDEEDDEEDEDSSISDNDLTDTTVEQTPSRLDEITSNTNNGVVEQERPKSSIGRLTETIKKSANIDMNDLENPVFENNVKPKSESPFSAFATNIKKPSSTTPAFSFGNSTLNNTNMFMAPSASEDVSSSLKEGTNNKESCEKEALTSKPQHRSEEKNPFLPERKESNKEISEEESSQEESSQEESSQEESNQEGSDVSSESNAVDSENTSEQVLSASSQENGIPQNGNTNEKLETESEDSKHVAKYGDKPKSTEEASDIDENIDQQTQEGEQEDGNGLQNDDAEEEPELNTAVKEFQDHNSEEDAVSEQDTYQSNEAEESDEDNSSTNDREESISESYDKLEDINTDELPHGGEAPPVNDEERFADSNVQTSLENNYVESGIQTDLSEISQENEVQTDAVPVKHHYTQTVEKEVVDNDIQTEPIETRNFSVQAFEDDENYLAEQYKPKPLMKYYTGAKVTNISFSSQNSTLRLIESTFQMVEAEFSVLKENIQNMDSFFIDQSSTHLETRTIHSVNNMYTWRIPEAEILSNILNDVKSEHMEVTNANVKELEEKVSSYTEKTIANVNDDVIDAKKQFLLLSNFNEASSEFIKDLSTHQFKMQTTLRQKLSKVSTEINHVEEMLNILKLFSVKNKRLDENPLVTKLVKESFARGGLLQEIKSLREEVSRLQLKDKSKETASLEPSSSLTKDINGSKVVEAGLILNTKKQIGGFFKNLNLGKY</sequence>
<feature type="compositionally biased region" description="Polar residues" evidence="5">
    <location>
        <begin position="525"/>
        <end position="535"/>
    </location>
</feature>
<keyword evidence="2" id="KW-0813">Transport</keyword>
<name>A0AA35NU16_SACUV</name>
<evidence type="ECO:0000313" key="7">
    <source>
        <dbReference type="EMBL" id="CAI4065279.1"/>
    </source>
</evidence>
<feature type="compositionally biased region" description="Acidic residues" evidence="5">
    <location>
        <begin position="766"/>
        <end position="780"/>
    </location>
</feature>
<dbReference type="Pfam" id="PF16755">
    <property type="entry name" value="Beta-prop_NUP159_NUP214"/>
    <property type="match status" value="1"/>
</dbReference>
<organism evidence="7 8">
    <name type="scientific">Saccharomyces uvarum</name>
    <name type="common">Yeast</name>
    <name type="synonym">Saccharomyces bayanus var. uvarum</name>
    <dbReference type="NCBI Taxonomy" id="230603"/>
    <lineage>
        <taxon>Eukaryota</taxon>
        <taxon>Fungi</taxon>
        <taxon>Dikarya</taxon>
        <taxon>Ascomycota</taxon>
        <taxon>Saccharomycotina</taxon>
        <taxon>Saccharomycetes</taxon>
        <taxon>Saccharomycetales</taxon>
        <taxon>Saccharomycetaceae</taxon>
        <taxon>Saccharomyces</taxon>
    </lineage>
</organism>
<feature type="compositionally biased region" description="Polar residues" evidence="5">
    <location>
        <begin position="704"/>
        <end position="752"/>
    </location>
</feature>
<feature type="compositionally biased region" description="Polar residues" evidence="5">
    <location>
        <begin position="649"/>
        <end position="688"/>
    </location>
</feature>
<keyword evidence="4" id="KW-0175">Coiled coil</keyword>
<feature type="region of interest" description="Disordered" evidence="5">
    <location>
        <begin position="584"/>
        <end position="615"/>
    </location>
</feature>
<dbReference type="InterPro" id="IPR015943">
    <property type="entry name" value="WD40/YVTN_repeat-like_dom_sf"/>
</dbReference>
<evidence type="ECO:0000256" key="4">
    <source>
        <dbReference type="SAM" id="Coils"/>
    </source>
</evidence>
<dbReference type="EMBL" id="OX365920">
    <property type="protein sequence ID" value="CAI4065279.1"/>
    <property type="molecule type" value="Genomic_DNA"/>
</dbReference>
<feature type="compositionally biased region" description="Low complexity" evidence="5">
    <location>
        <begin position="491"/>
        <end position="500"/>
    </location>
</feature>
<dbReference type="GO" id="GO:0005634">
    <property type="term" value="C:nucleus"/>
    <property type="evidence" value="ECO:0007669"/>
    <property type="project" value="UniProtKB-SubCell"/>
</dbReference>
<comment type="subcellular location">
    <subcellularLocation>
        <location evidence="1">Nucleus</location>
    </subcellularLocation>
</comment>
<feature type="compositionally biased region" description="Basic and acidic residues" evidence="5">
    <location>
        <begin position="901"/>
        <end position="937"/>
    </location>
</feature>
<feature type="region of interest" description="Disordered" evidence="5">
    <location>
        <begin position="703"/>
        <end position="822"/>
    </location>
</feature>
<evidence type="ECO:0000256" key="1">
    <source>
        <dbReference type="ARBA" id="ARBA00004123"/>
    </source>
</evidence>
<feature type="compositionally biased region" description="Polar residues" evidence="5">
    <location>
        <begin position="501"/>
        <end position="512"/>
    </location>
</feature>
<feature type="region of interest" description="Disordered" evidence="5">
    <location>
        <begin position="400"/>
        <end position="453"/>
    </location>
</feature>
<dbReference type="SUPFAM" id="SSF117289">
    <property type="entry name" value="Nucleoporin domain"/>
    <property type="match status" value="1"/>
</dbReference>
<evidence type="ECO:0000256" key="3">
    <source>
        <dbReference type="ARBA" id="ARBA00023242"/>
    </source>
</evidence>
<feature type="compositionally biased region" description="Polar residues" evidence="5">
    <location>
        <begin position="787"/>
        <end position="809"/>
    </location>
</feature>
<proteinExistence type="predicted"/>
<feature type="compositionally biased region" description="Basic and acidic residues" evidence="5">
    <location>
        <begin position="753"/>
        <end position="765"/>
    </location>
</feature>
<feature type="coiled-coil region" evidence="4">
    <location>
        <begin position="1301"/>
        <end position="1328"/>
    </location>
</feature>
<gene>
    <name evidence="7" type="primary">SUVC09G0600</name>
    <name evidence="7" type="ORF">SUVC_09G0600</name>
</gene>
<feature type="domain" description="Nucleoporin Nup159/Nup146 N-terminal" evidence="6">
    <location>
        <begin position="35"/>
        <end position="377"/>
    </location>
</feature>
<accession>A0AA35NU16</accession>
<dbReference type="Gene3D" id="2.130.10.10">
    <property type="entry name" value="YVTN repeat-like/Quinoprotein amine dehydrogenase"/>
    <property type="match status" value="1"/>
</dbReference>
<feature type="region of interest" description="Disordered" evidence="5">
    <location>
        <begin position="861"/>
        <end position="1128"/>
    </location>
</feature>
<feature type="compositionally biased region" description="Polar residues" evidence="5">
    <location>
        <begin position="862"/>
        <end position="883"/>
    </location>
</feature>
<protein>
    <recommendedName>
        <fullName evidence="6">Nucleoporin Nup159/Nup146 N-terminal domain-containing protein</fullName>
    </recommendedName>
</protein>
<dbReference type="InterPro" id="IPR039462">
    <property type="entry name" value="Nup159/Nup146_N"/>
</dbReference>
<feature type="compositionally biased region" description="Acidic residues" evidence="5">
    <location>
        <begin position="938"/>
        <end position="958"/>
    </location>
</feature>
<feature type="region of interest" description="Disordered" evidence="5">
    <location>
        <begin position="644"/>
        <end position="691"/>
    </location>
</feature>